<evidence type="ECO:0000256" key="1">
    <source>
        <dbReference type="SAM" id="MobiDB-lite"/>
    </source>
</evidence>
<reference evidence="2" key="2">
    <citation type="submission" date="2022-01" db="EMBL/GenBank/DDBJ databases">
        <authorList>
            <person name="Yamashiro T."/>
            <person name="Shiraishi A."/>
            <person name="Satake H."/>
            <person name="Nakayama K."/>
        </authorList>
    </citation>
    <scope>NUCLEOTIDE SEQUENCE</scope>
</reference>
<protein>
    <submittedName>
        <fullName evidence="2">Uncharacterized protein</fullName>
    </submittedName>
</protein>
<proteinExistence type="predicted"/>
<feature type="compositionally biased region" description="Acidic residues" evidence="1">
    <location>
        <begin position="54"/>
        <end position="76"/>
    </location>
</feature>
<evidence type="ECO:0000313" key="2">
    <source>
        <dbReference type="EMBL" id="GJS59975.1"/>
    </source>
</evidence>
<reference evidence="2" key="1">
    <citation type="journal article" date="2022" name="Int. J. Mol. Sci.">
        <title>Draft Genome of Tanacetum Coccineum: Genomic Comparison of Closely Related Tanacetum-Family Plants.</title>
        <authorList>
            <person name="Yamashiro T."/>
            <person name="Shiraishi A."/>
            <person name="Nakayama K."/>
            <person name="Satake H."/>
        </authorList>
    </citation>
    <scope>NUCLEOTIDE SEQUENCE</scope>
</reference>
<sequence length="284" mass="32347">MYDMYRAGVPIVHATRVRVLPAEEDSHYLLTIAITHSVDIARAMFPDPPRGGSEEESSNDDEDDDVDIKGDDEEEEHPAPANSTAVALPVVDHAPSAEETEPFETDESAATPPPHLAYHVTARQRYEVEESSSAAAARPNRGFRADYGFVATMDREIRRAPAIDDTELGRRMTEFATRVRQDINEIYVRLDDTQTERELMAGRLNMLYRDRCAHARIALLMEREKERLGCLERLGDDPWTLAADRRRQAVITELLAVNRRRQVQFIEALKLLKRLQTQMTQFES</sequence>
<name>A0ABQ4X4Q8_9ASTR</name>
<keyword evidence="3" id="KW-1185">Reference proteome</keyword>
<comment type="caution">
    <text evidence="2">The sequence shown here is derived from an EMBL/GenBank/DDBJ whole genome shotgun (WGS) entry which is preliminary data.</text>
</comment>
<dbReference type="EMBL" id="BQNB010009189">
    <property type="protein sequence ID" value="GJS59975.1"/>
    <property type="molecule type" value="Genomic_DNA"/>
</dbReference>
<evidence type="ECO:0000313" key="3">
    <source>
        <dbReference type="Proteomes" id="UP001151760"/>
    </source>
</evidence>
<dbReference type="Proteomes" id="UP001151760">
    <property type="component" value="Unassembled WGS sequence"/>
</dbReference>
<gene>
    <name evidence="2" type="ORF">Tco_0654759</name>
</gene>
<organism evidence="2 3">
    <name type="scientific">Tanacetum coccineum</name>
    <dbReference type="NCBI Taxonomy" id="301880"/>
    <lineage>
        <taxon>Eukaryota</taxon>
        <taxon>Viridiplantae</taxon>
        <taxon>Streptophyta</taxon>
        <taxon>Embryophyta</taxon>
        <taxon>Tracheophyta</taxon>
        <taxon>Spermatophyta</taxon>
        <taxon>Magnoliopsida</taxon>
        <taxon>eudicotyledons</taxon>
        <taxon>Gunneridae</taxon>
        <taxon>Pentapetalae</taxon>
        <taxon>asterids</taxon>
        <taxon>campanulids</taxon>
        <taxon>Asterales</taxon>
        <taxon>Asteraceae</taxon>
        <taxon>Asteroideae</taxon>
        <taxon>Anthemideae</taxon>
        <taxon>Anthemidinae</taxon>
        <taxon>Tanacetum</taxon>
    </lineage>
</organism>
<accession>A0ABQ4X4Q8</accession>
<feature type="region of interest" description="Disordered" evidence="1">
    <location>
        <begin position="43"/>
        <end position="88"/>
    </location>
</feature>